<sequence length="616" mass="67650">MSSLRLPDALESWRPWLSWFDADLAAQVGELLLRMHPWLGRFRGRRPGDAAEPDGVDDLRRRGSYERLLSSEWLLASELPDEFLRRAAGGEHLFLAPRPRAHQADSLIVALFDCGPMQLGAPRLAHLALWILLSRRAVEAGGVMRWGSLQQPGQWHEAASAADLKRLLNARTFASVRPEHWDEWMRWLDQHANGIGERWLVAHDTEAIQRATPPPSHAVQLRRSLDGESLELKLSAGAMARGLHLPLPSPRRTPELLKGRFEKEVPPDVRSLRSERFSLTVAPILSSTGAKVALMALDGHGVLVFQTVSSRRQGPKPPRREQLPVRAEPLAAAFAGKTLGMVMSRQAYPSPASHLLFWQMSGLGIQTRPSADEFNAPPGRAGLLPCVWLRNAGMQRLYVLDASGHLVLWMADSKHRARGPMLMDKNVLAMARVGDRGVVYACSDGHSVAIRALADHGREKLDHRIPYALDASAPVFLVGSTDQRSGLGACAVRSALEDSQESWLVSDVEAGEELPSLSWQVRLPAGATVAGLFKSAPTQRCALVVKSANGRDISLQTSGETELTYSTGAPIERMTVCANSGVMALTTRTRELHVFDISRRQARLVVQADVQTGDNA</sequence>
<proteinExistence type="predicted"/>
<dbReference type="OrthoDB" id="8593417at2"/>
<gene>
    <name evidence="1" type="ORF">DZC73_22875</name>
</gene>
<reference evidence="1 2" key="1">
    <citation type="submission" date="2018-08" db="EMBL/GenBank/DDBJ databases">
        <authorList>
            <person name="Khan S.A."/>
            <person name="Jeon C.O."/>
            <person name="Chun B.H."/>
            <person name="Jeong S.E."/>
        </authorList>
    </citation>
    <scope>NUCLEOTIDE SEQUENCE [LARGE SCALE GENOMIC DNA]</scope>
    <source>
        <strain evidence="1 2">S-16</strain>
    </source>
</reference>
<dbReference type="RefSeq" id="WP_124542711.1">
    <property type="nucleotide sequence ID" value="NZ_QUSW01000007.1"/>
</dbReference>
<dbReference type="AlphaFoldDB" id="A0A3N7JML8"/>
<dbReference type="EMBL" id="QUSW01000007">
    <property type="protein sequence ID" value="RQP22489.1"/>
    <property type="molecule type" value="Genomic_DNA"/>
</dbReference>
<protein>
    <submittedName>
        <fullName evidence="1">Uncharacterized protein</fullName>
    </submittedName>
</protein>
<keyword evidence="2" id="KW-1185">Reference proteome</keyword>
<accession>A0A3N7JML8</accession>
<comment type="caution">
    <text evidence="1">The sequence shown here is derived from an EMBL/GenBank/DDBJ whole genome shotgun (WGS) entry which is preliminary data.</text>
</comment>
<dbReference type="Proteomes" id="UP000267464">
    <property type="component" value="Unassembled WGS sequence"/>
</dbReference>
<name>A0A3N7JML8_9BURK</name>
<evidence type="ECO:0000313" key="2">
    <source>
        <dbReference type="Proteomes" id="UP000267464"/>
    </source>
</evidence>
<reference evidence="1 2" key="2">
    <citation type="submission" date="2018-12" db="EMBL/GenBank/DDBJ databases">
        <title>Rhizobacter gummiphilus sp. nov., a rubber-degrading bacterium isolated from the soil of a botanical garden in Japan.</title>
        <authorList>
            <person name="Shunsuke S.S."/>
        </authorList>
    </citation>
    <scope>NUCLEOTIDE SEQUENCE [LARGE SCALE GENOMIC DNA]</scope>
    <source>
        <strain evidence="1 2">S-16</strain>
    </source>
</reference>
<evidence type="ECO:0000313" key="1">
    <source>
        <dbReference type="EMBL" id="RQP22489.1"/>
    </source>
</evidence>
<organism evidence="1 2">
    <name type="scientific">Piscinibacter terrae</name>
    <dbReference type="NCBI Taxonomy" id="2496871"/>
    <lineage>
        <taxon>Bacteria</taxon>
        <taxon>Pseudomonadati</taxon>
        <taxon>Pseudomonadota</taxon>
        <taxon>Betaproteobacteria</taxon>
        <taxon>Burkholderiales</taxon>
        <taxon>Sphaerotilaceae</taxon>
        <taxon>Piscinibacter</taxon>
    </lineage>
</organism>